<dbReference type="STRING" id="7719.ENSCINP00000024618"/>
<dbReference type="GeneID" id="100175021"/>
<dbReference type="Ensembl" id="ENSCINT00000024864.2">
    <property type="protein sequence ID" value="ENSCINP00000024618.2"/>
    <property type="gene ID" value="ENSCING00000013397.2"/>
</dbReference>
<feature type="compositionally biased region" description="Polar residues" evidence="1">
    <location>
        <begin position="153"/>
        <end position="163"/>
    </location>
</feature>
<feature type="region of interest" description="Disordered" evidence="1">
    <location>
        <begin position="153"/>
        <end position="181"/>
    </location>
</feature>
<proteinExistence type="predicted"/>
<feature type="region of interest" description="Disordered" evidence="1">
    <location>
        <begin position="349"/>
        <end position="380"/>
    </location>
</feature>
<reference evidence="2" key="4">
    <citation type="submission" date="2025-09" db="UniProtKB">
        <authorList>
            <consortium name="Ensembl"/>
        </authorList>
    </citation>
    <scope>IDENTIFICATION</scope>
</reference>
<dbReference type="KEGG" id="cin:100175021"/>
<name>F6VRW5_CIOIN</name>
<organism evidence="2 3">
    <name type="scientific">Ciona intestinalis</name>
    <name type="common">Transparent sea squirt</name>
    <name type="synonym">Ascidia intestinalis</name>
    <dbReference type="NCBI Taxonomy" id="7719"/>
    <lineage>
        <taxon>Eukaryota</taxon>
        <taxon>Metazoa</taxon>
        <taxon>Chordata</taxon>
        <taxon>Tunicata</taxon>
        <taxon>Ascidiacea</taxon>
        <taxon>Phlebobranchia</taxon>
        <taxon>Cionidae</taxon>
        <taxon>Ciona</taxon>
    </lineage>
</organism>
<dbReference type="Proteomes" id="UP000008144">
    <property type="component" value="Chromosome 4"/>
</dbReference>
<gene>
    <name evidence="2" type="primary">LOC100175021</name>
</gene>
<accession>F6VRW5</accession>
<protein>
    <submittedName>
        <fullName evidence="2">Uncharacterized LOC100175021</fullName>
    </submittedName>
</protein>
<dbReference type="Gene3D" id="1.20.5.1070">
    <property type="entry name" value="Head and neck region of the ectodomain of NDV fusion glycoprotein"/>
    <property type="match status" value="1"/>
</dbReference>
<reference evidence="3" key="1">
    <citation type="journal article" date="2002" name="Science">
        <title>The draft genome of Ciona intestinalis: insights into chordate and vertebrate origins.</title>
        <authorList>
            <person name="Dehal P."/>
            <person name="Satou Y."/>
            <person name="Campbell R.K."/>
            <person name="Chapman J."/>
            <person name="Degnan B."/>
            <person name="De Tomaso A."/>
            <person name="Davidson B."/>
            <person name="Di Gregorio A."/>
            <person name="Gelpke M."/>
            <person name="Goodstein D.M."/>
            <person name="Harafuji N."/>
            <person name="Hastings K.E."/>
            <person name="Ho I."/>
            <person name="Hotta K."/>
            <person name="Huang W."/>
            <person name="Kawashima T."/>
            <person name="Lemaire P."/>
            <person name="Martinez D."/>
            <person name="Meinertzhagen I.A."/>
            <person name="Necula S."/>
            <person name="Nonaka M."/>
            <person name="Putnam N."/>
            <person name="Rash S."/>
            <person name="Saiga H."/>
            <person name="Satake M."/>
            <person name="Terry A."/>
            <person name="Yamada L."/>
            <person name="Wang H.G."/>
            <person name="Awazu S."/>
            <person name="Azumi K."/>
            <person name="Boore J."/>
            <person name="Branno M."/>
            <person name="Chin-Bow S."/>
            <person name="DeSantis R."/>
            <person name="Doyle S."/>
            <person name="Francino P."/>
            <person name="Keys D.N."/>
            <person name="Haga S."/>
            <person name="Hayashi H."/>
            <person name="Hino K."/>
            <person name="Imai K.S."/>
            <person name="Inaba K."/>
            <person name="Kano S."/>
            <person name="Kobayashi K."/>
            <person name="Kobayashi M."/>
            <person name="Lee B.I."/>
            <person name="Makabe K.W."/>
            <person name="Manohar C."/>
            <person name="Matassi G."/>
            <person name="Medina M."/>
            <person name="Mochizuki Y."/>
            <person name="Mount S."/>
            <person name="Morishita T."/>
            <person name="Miura S."/>
            <person name="Nakayama A."/>
            <person name="Nishizaka S."/>
            <person name="Nomoto H."/>
            <person name="Ohta F."/>
            <person name="Oishi K."/>
            <person name="Rigoutsos I."/>
            <person name="Sano M."/>
            <person name="Sasaki A."/>
            <person name="Sasakura Y."/>
            <person name="Shoguchi E."/>
            <person name="Shin-i T."/>
            <person name="Spagnuolo A."/>
            <person name="Stainier D."/>
            <person name="Suzuki M.M."/>
            <person name="Tassy O."/>
            <person name="Takatori N."/>
            <person name="Tokuoka M."/>
            <person name="Yagi K."/>
            <person name="Yoshizaki F."/>
            <person name="Wada S."/>
            <person name="Zhang C."/>
            <person name="Hyatt P.D."/>
            <person name="Larimer F."/>
            <person name="Detter C."/>
            <person name="Doggett N."/>
            <person name="Glavina T."/>
            <person name="Hawkins T."/>
            <person name="Richardson P."/>
            <person name="Lucas S."/>
            <person name="Kohara Y."/>
            <person name="Levine M."/>
            <person name="Satoh N."/>
            <person name="Rokhsar D.S."/>
        </authorList>
    </citation>
    <scope>NUCLEOTIDE SEQUENCE [LARGE SCALE GENOMIC DNA]</scope>
</reference>
<dbReference type="EMBL" id="EAAA01002035">
    <property type="status" value="NOT_ANNOTATED_CDS"/>
    <property type="molecule type" value="Genomic_DNA"/>
</dbReference>
<evidence type="ECO:0000256" key="1">
    <source>
        <dbReference type="SAM" id="MobiDB-lite"/>
    </source>
</evidence>
<sequence>MYEIYTTIEKRPSEIRFSQDSIHHKFRRRSGHGEDNVNDTIDKILSGRLLATDLPRIEVAERDGELYTLGNRRLYMFRVLELKGKLKTIRVNVVSSLRRGLTTINDGVSIYMRNGGGTRDHAHAAPIPKPKEIVHKLLDELLLQVINSASQHTTNEAGTSMSVSKVVPDGSKAKSTDVVGKNSDDAIKTDGAISESSEGVVTTYHDVIISSDVAVVDAAVYEVCSDLNKSFEKVNKPNNLSDGDVETQNDDVAIRDDDVVTRDDDVVTKAHDVETQDDDVVTKNDNVETKVDGVVTKANDVETQVDDVETQVDDVETQVDDVVTKVDDVETKDVIPSFDSDANIFSVEKDRTSHQLGKRRHVELADTASAGEPEAKRSKT</sequence>
<dbReference type="PANTHER" id="PTHR35378:SF1">
    <property type="entry name" value="C2H2-TYPE DOMAIN-CONTAINING PROTEIN"/>
    <property type="match status" value="1"/>
</dbReference>
<dbReference type="OrthoDB" id="6148233at2759"/>
<evidence type="ECO:0000313" key="3">
    <source>
        <dbReference type="Proteomes" id="UP000008144"/>
    </source>
</evidence>
<dbReference type="PANTHER" id="PTHR35378">
    <property type="entry name" value="UNNAMED PRODUCT"/>
    <property type="match status" value="1"/>
</dbReference>
<dbReference type="HOGENOM" id="CLU_727526_0_0_1"/>
<dbReference type="GeneTree" id="ENSGT00690000102701"/>
<keyword evidence="3" id="KW-1185">Reference proteome</keyword>
<reference evidence="2" key="2">
    <citation type="journal article" date="2008" name="Genome Biol.">
        <title>Improved genome assembly and evidence-based global gene model set for the chordate Ciona intestinalis: new insight into intron and operon populations.</title>
        <authorList>
            <person name="Satou Y."/>
            <person name="Mineta K."/>
            <person name="Ogasawara M."/>
            <person name="Sasakura Y."/>
            <person name="Shoguchi E."/>
            <person name="Ueno K."/>
            <person name="Yamada L."/>
            <person name="Matsumoto J."/>
            <person name="Wasserscheid J."/>
            <person name="Dewar K."/>
            <person name="Wiley G.B."/>
            <person name="Macmil S.L."/>
            <person name="Roe B.A."/>
            <person name="Zeller R.W."/>
            <person name="Hastings K.E."/>
            <person name="Lemaire P."/>
            <person name="Lindquist E."/>
            <person name="Endo T."/>
            <person name="Hotta K."/>
            <person name="Inaba K."/>
        </authorList>
    </citation>
    <scope>NUCLEOTIDE SEQUENCE [LARGE SCALE GENOMIC DNA]</scope>
    <source>
        <strain evidence="2">wild type</strain>
    </source>
</reference>
<dbReference type="RefSeq" id="XP_002131378.1">
    <property type="nucleotide sequence ID" value="XM_002131342.5"/>
</dbReference>
<accession>A0A1W2WMM6</accession>
<evidence type="ECO:0000313" key="2">
    <source>
        <dbReference type="Ensembl" id="ENSCINP00000024618.2"/>
    </source>
</evidence>
<dbReference type="InParanoid" id="F6VRW5"/>
<dbReference type="AlphaFoldDB" id="F6VRW5"/>
<reference evidence="2" key="3">
    <citation type="submission" date="2025-08" db="UniProtKB">
        <authorList>
            <consortium name="Ensembl"/>
        </authorList>
    </citation>
    <scope>IDENTIFICATION</scope>
</reference>